<protein>
    <submittedName>
        <fullName evidence="1">Uncharacterized protein</fullName>
    </submittedName>
</protein>
<gene>
    <name evidence="1" type="ORF">OPT61_g7237</name>
</gene>
<dbReference type="EMBL" id="JAPHNI010000577">
    <property type="protein sequence ID" value="KAJ8109741.1"/>
    <property type="molecule type" value="Genomic_DNA"/>
</dbReference>
<evidence type="ECO:0000313" key="2">
    <source>
        <dbReference type="Proteomes" id="UP001153331"/>
    </source>
</evidence>
<accession>A0ACC2I4R0</accession>
<dbReference type="Proteomes" id="UP001153331">
    <property type="component" value="Unassembled WGS sequence"/>
</dbReference>
<reference evidence="1" key="1">
    <citation type="submission" date="2022-11" db="EMBL/GenBank/DDBJ databases">
        <title>Genome Sequence of Boeremia exigua.</title>
        <authorList>
            <person name="Buettner E."/>
        </authorList>
    </citation>
    <scope>NUCLEOTIDE SEQUENCE</scope>
    <source>
        <strain evidence="1">CU02</strain>
    </source>
</reference>
<evidence type="ECO:0000313" key="1">
    <source>
        <dbReference type="EMBL" id="KAJ8109741.1"/>
    </source>
</evidence>
<proteinExistence type="predicted"/>
<comment type="caution">
    <text evidence="1">The sequence shown here is derived from an EMBL/GenBank/DDBJ whole genome shotgun (WGS) entry which is preliminary data.</text>
</comment>
<sequence length="498" mass="57768">MSVAEAPHRLNQAFQLSDEVLSITKEHHLMGYIRERLYEYSHESPARFELAIEAYQIDGTQPTEEQTRRDLIATSIKLQIQGDSTEGRSSISLVCRVTWRKRRSRMKPYRCNIVTPDGASKPLEHFLKIAFPIIDAPLRQDTMWSWWMSNGKNFKWAALPTELKERVIEFCMHQTHTHGIYDERVARFNQRYKNSFKPLRHGPYEIVQRLGDWYQLLYVSQQVRAIALRLCITGGSGIVYSEGLCIVESSSNSLSERLDRLGDYYQMVEPHSIPTTPKEVALSKCYSRFPRIYPELRQYATHRHGIQKISLDMTFLSFMNFFEVKVGHFEQFQNPRSPTYHALERLPNLNEIIINLPLRPRSGWRNITYYGSPQLYHDESPCPRILHRVIYERAAEVLASYDNVTVRNFIDENEQQRFLSGRLKAMKALKFTKVELEELYADDGGGVELPEGVGHEVRLPEKNPRKVWGGSYPGFLPDPFFPPVCQCDEPCILSLASS</sequence>
<keyword evidence="2" id="KW-1185">Reference proteome</keyword>
<organism evidence="1 2">
    <name type="scientific">Boeremia exigua</name>
    <dbReference type="NCBI Taxonomy" id="749465"/>
    <lineage>
        <taxon>Eukaryota</taxon>
        <taxon>Fungi</taxon>
        <taxon>Dikarya</taxon>
        <taxon>Ascomycota</taxon>
        <taxon>Pezizomycotina</taxon>
        <taxon>Dothideomycetes</taxon>
        <taxon>Pleosporomycetidae</taxon>
        <taxon>Pleosporales</taxon>
        <taxon>Pleosporineae</taxon>
        <taxon>Didymellaceae</taxon>
        <taxon>Boeremia</taxon>
    </lineage>
</organism>
<name>A0ACC2I4R0_9PLEO</name>